<dbReference type="OrthoDB" id="6865449at2"/>
<keyword evidence="3" id="KW-1185">Reference proteome</keyword>
<feature type="transmembrane region" description="Helical" evidence="1">
    <location>
        <begin position="159"/>
        <end position="176"/>
    </location>
</feature>
<evidence type="ECO:0000256" key="1">
    <source>
        <dbReference type="SAM" id="Phobius"/>
    </source>
</evidence>
<feature type="transmembrane region" description="Helical" evidence="1">
    <location>
        <begin position="196"/>
        <end position="213"/>
    </location>
</feature>
<keyword evidence="1" id="KW-1133">Transmembrane helix</keyword>
<evidence type="ECO:0000313" key="2">
    <source>
        <dbReference type="EMBL" id="TRD19773.1"/>
    </source>
</evidence>
<name>A0A547Q063_9RHOB</name>
<accession>A0A547Q063</accession>
<gene>
    <name evidence="2" type="ORF">FEV53_10775</name>
</gene>
<proteinExistence type="predicted"/>
<evidence type="ECO:0000313" key="3">
    <source>
        <dbReference type="Proteomes" id="UP000318590"/>
    </source>
</evidence>
<dbReference type="RefSeq" id="WP_142834821.1">
    <property type="nucleotide sequence ID" value="NZ_VFSV01000016.1"/>
</dbReference>
<reference evidence="2 3" key="1">
    <citation type="submission" date="2019-06" db="EMBL/GenBank/DDBJ databases">
        <title>Paenimaribius caenipelagi gen. nov., sp. nov., isolated from a tidal flat.</title>
        <authorList>
            <person name="Yoon J.-H."/>
        </authorList>
    </citation>
    <scope>NUCLEOTIDE SEQUENCE [LARGE SCALE GENOMIC DNA]</scope>
    <source>
        <strain evidence="2 3">JBTF-M29</strain>
    </source>
</reference>
<feature type="transmembrane region" description="Helical" evidence="1">
    <location>
        <begin position="129"/>
        <end position="147"/>
    </location>
</feature>
<organism evidence="2 3">
    <name type="scientific">Palleronia caenipelagi</name>
    <dbReference type="NCBI Taxonomy" id="2489174"/>
    <lineage>
        <taxon>Bacteria</taxon>
        <taxon>Pseudomonadati</taxon>
        <taxon>Pseudomonadota</taxon>
        <taxon>Alphaproteobacteria</taxon>
        <taxon>Rhodobacterales</taxon>
        <taxon>Roseobacteraceae</taxon>
        <taxon>Palleronia</taxon>
    </lineage>
</organism>
<protein>
    <submittedName>
        <fullName evidence="2">Uncharacterized protein</fullName>
    </submittedName>
</protein>
<keyword evidence="1" id="KW-0812">Transmembrane</keyword>
<comment type="caution">
    <text evidence="2">The sequence shown here is derived from an EMBL/GenBank/DDBJ whole genome shotgun (WGS) entry which is preliminary data.</text>
</comment>
<dbReference type="Proteomes" id="UP000318590">
    <property type="component" value="Unassembled WGS sequence"/>
</dbReference>
<dbReference type="EMBL" id="VFSV01000016">
    <property type="protein sequence ID" value="TRD19773.1"/>
    <property type="molecule type" value="Genomic_DNA"/>
</dbReference>
<keyword evidence="1" id="KW-0472">Membrane</keyword>
<sequence>MPGKGAAWEIREGDETRPLPVDLANFTYDRLGGYGTDLGSDITRIDAAPLIAWVEQSVPAGHSPGEGYVPQPYMQLATTLRDIGAESAADAVDYARLSHRMKTRERPSDWLVDLASKVFVGFGVYPERALYWFAALVLAGWGLARWSPDLRARGIWARFFYSLENAMPLIALSQGFESYDHSPNRWVANFYHFQKIAGFILATVLVGALTLLGG</sequence>
<dbReference type="AlphaFoldDB" id="A0A547Q063"/>